<accession>I7M1A0</accession>
<reference evidence="5" key="1">
    <citation type="journal article" date="2006" name="PLoS Biol.">
        <title>Macronuclear genome sequence of the ciliate Tetrahymena thermophila, a model eukaryote.</title>
        <authorList>
            <person name="Eisen J.A."/>
            <person name="Coyne R.S."/>
            <person name="Wu M."/>
            <person name="Wu D."/>
            <person name="Thiagarajan M."/>
            <person name="Wortman J.R."/>
            <person name="Badger J.H."/>
            <person name="Ren Q."/>
            <person name="Amedeo P."/>
            <person name="Jones K.M."/>
            <person name="Tallon L.J."/>
            <person name="Delcher A.L."/>
            <person name="Salzberg S.L."/>
            <person name="Silva J.C."/>
            <person name="Haas B.J."/>
            <person name="Majoros W.H."/>
            <person name="Farzad M."/>
            <person name="Carlton J.M."/>
            <person name="Smith R.K. Jr."/>
            <person name="Garg J."/>
            <person name="Pearlman R.E."/>
            <person name="Karrer K.M."/>
            <person name="Sun L."/>
            <person name="Manning G."/>
            <person name="Elde N.C."/>
            <person name="Turkewitz A.P."/>
            <person name="Asai D.J."/>
            <person name="Wilkes D.E."/>
            <person name="Wang Y."/>
            <person name="Cai H."/>
            <person name="Collins K."/>
            <person name="Stewart B.A."/>
            <person name="Lee S.R."/>
            <person name="Wilamowska K."/>
            <person name="Weinberg Z."/>
            <person name="Ruzzo W.L."/>
            <person name="Wloga D."/>
            <person name="Gaertig J."/>
            <person name="Frankel J."/>
            <person name="Tsao C.-C."/>
            <person name="Gorovsky M.A."/>
            <person name="Keeling P.J."/>
            <person name="Waller R.F."/>
            <person name="Patron N.J."/>
            <person name="Cherry J.M."/>
            <person name="Stover N.A."/>
            <person name="Krieger C.J."/>
            <person name="del Toro C."/>
            <person name="Ryder H.F."/>
            <person name="Williamson S.C."/>
            <person name="Barbeau R.A."/>
            <person name="Hamilton E.P."/>
            <person name="Orias E."/>
        </authorList>
    </citation>
    <scope>NUCLEOTIDE SEQUENCE [LARGE SCALE GENOMIC DNA]</scope>
    <source>
        <strain evidence="5">SB210</strain>
    </source>
</reference>
<evidence type="ECO:0000256" key="2">
    <source>
        <dbReference type="SAM" id="Phobius"/>
    </source>
</evidence>
<protein>
    <submittedName>
        <fullName evidence="4">Tetratricopeptide repeat protein</fullName>
    </submittedName>
</protein>
<dbReference type="EMBL" id="GG662703">
    <property type="protein sequence ID" value="EAR95778.2"/>
    <property type="molecule type" value="Genomic_DNA"/>
</dbReference>
<proteinExistence type="predicted"/>
<feature type="transmembrane region" description="Helical" evidence="2">
    <location>
        <begin position="463"/>
        <end position="488"/>
    </location>
</feature>
<evidence type="ECO:0000256" key="1">
    <source>
        <dbReference type="SAM" id="Coils"/>
    </source>
</evidence>
<evidence type="ECO:0000256" key="3">
    <source>
        <dbReference type="SAM" id="SignalP"/>
    </source>
</evidence>
<sequence length="1593" mass="185716">MFLQCTVMIINFILIRDSIVVSIPACHAGDPGSIPGLGAFYIFIVLEHNFKINQLRNSTNRLNIKKIIIRNKIFQALSDWESISTQWIIQIQKQKLHNQVSPNKMIVELNFQNIALNTLITADILKKQSSKIIKNNPKAHYLICSFRYADYGLCDPTFSLLQNANELYVDLFFHRVTFELDKMTPHDQMLSWINFNSGFFLKSVYNTYKNSLIDVELLYTAANSTLMYFAPAVQANFSAATYQTCMGNSYIEPFDPRCRGWYKSALKNEGKLYFQQPYVDALSGSVLMTSSIELTLNDTTKMVFGMDFGITNMIQNIFTPQDTGSDGYTVIFHQNNHTIFHHKLYDVKTGLLLSWEDVEFNATRGDIFTPQQKTEFTSQVNNSIYFIENGSYDILNFINVDSFYQRWEKGDNKYFSLTYPATITMPYNFQNSDQFSINILMLGRVSKDITDLIKLVNLNQNPFFLLSIIIETIVMILIIILFVLHYGALQYNQVEIPITILTQFLQQNYQEQEQNIKQAYKGEESKANENKYIKKSRFYVEGGETTKKFQEFNTSQKLQFDDLCENQYSDNLTDNLRSRVNSQFYFNQYTENQRSRVDSQFRINQYKNVGSVKDRNLSKRLVQQPNKSGLRLKNDSQDIKDNYADIKESFNEYLSNSDTSVLKKQSNKLESQTIKESHKVELKKIDPMFLEMSIILETFQKLESVIQYAISEQNKGSVVNSLMRFSNAKRTFSMIQNNIGLGMCYFNIAQLHLQSDRYEEAIENLFASIECTLQEMNLSSLQELTYKIYQGNLKSQVYNLRILSKRLLGLALVLKESYKKRINYNYYISLSDDKSQLYESIKYIQICLQIVNVTYQSRNLQKYALFVELAENYLLINDYDSCVYYLSISEVFIQNNQDAFPTKEIRRTASPVSPNTFRKNFSEENQADSIMEDSQNLFRTNTQHSPIQLGNYQAQTSNFQQLSNQCNSEKQTNNSLPDCINYINVTILQSKIQFIQGILTCKESYFYLGSSLLLQTIENYSICDPTIIYSSMVSLQQVFQANDLDCQALQNQLNLIKLISYQENQGNQQESKLSNDNQGLGVEENACKQQGDIRFDIVVVINNPQNLKTENISTQINFLKYLNQKFITPKKDRVSIITYNSVLKIIQPLVIIENKKQLNFCIYQIKNDYDKLIYQQYSGVLQPNSNQYFIDPKIAFIAALNFFRKERATKYLKSQQLMQKEQQLDIVLNNPAFKKYLKLKLQPLIVQFKQKLLQKLNQGSQISKKQLTESNLISLQTESAASQPNKSQKLKMSFFKLPENENNSFSFLHKDNEQNVQQEIKQNKNQLQILANDESKEIEKLYRKQQANYQIQLSYNQANYDNNPNIMSNLKDNQQTQPQFQQLKISNSPHNQKQKSSQFDYLIACSKQSIQEISKKSQNYDAQNNQSYNIEETLLESSEIQNDQINETFMNHFEQSLFKSIKIQNINKQNSQNKHQNEKFNQDASQKDRKQLIVFFSFNELKDSMKNQIFEKISFTDDIEILHCCIQKQSNSQEAENFSELLKSHENKINYKNVNLNYKIFQDLQSLINHIQKLKISKFYKYQLLSSYLGQSF</sequence>
<keyword evidence="3" id="KW-0732">Signal</keyword>
<feature type="signal peptide" evidence="3">
    <location>
        <begin position="1"/>
        <end position="28"/>
    </location>
</feature>
<feature type="coiled-coil region" evidence="1">
    <location>
        <begin position="1313"/>
        <end position="1344"/>
    </location>
</feature>
<evidence type="ECO:0000313" key="4">
    <source>
        <dbReference type="EMBL" id="EAR95778.2"/>
    </source>
</evidence>
<dbReference type="InParanoid" id="I7M1A0"/>
<dbReference type="GeneID" id="7822682"/>
<feature type="chain" id="PRO_5003711953" evidence="3">
    <location>
        <begin position="29"/>
        <end position="1593"/>
    </location>
</feature>
<keyword evidence="2" id="KW-1133">Transmembrane helix</keyword>
<evidence type="ECO:0000313" key="5">
    <source>
        <dbReference type="Proteomes" id="UP000009168"/>
    </source>
</evidence>
<keyword evidence="2" id="KW-0472">Membrane</keyword>
<gene>
    <name evidence="4" type="ORF">TTHERM_00275830</name>
</gene>
<keyword evidence="5" id="KW-1185">Reference proteome</keyword>
<organism evidence="4 5">
    <name type="scientific">Tetrahymena thermophila (strain SB210)</name>
    <dbReference type="NCBI Taxonomy" id="312017"/>
    <lineage>
        <taxon>Eukaryota</taxon>
        <taxon>Sar</taxon>
        <taxon>Alveolata</taxon>
        <taxon>Ciliophora</taxon>
        <taxon>Intramacronucleata</taxon>
        <taxon>Oligohymenophorea</taxon>
        <taxon>Hymenostomatida</taxon>
        <taxon>Tetrahymenina</taxon>
        <taxon>Tetrahymenidae</taxon>
        <taxon>Tetrahymena</taxon>
    </lineage>
</organism>
<dbReference type="RefSeq" id="XP_001016023.2">
    <property type="nucleotide sequence ID" value="XM_001016023.2"/>
</dbReference>
<dbReference type="KEGG" id="tet:TTHERM_00275830"/>
<dbReference type="SUPFAM" id="SSF53300">
    <property type="entry name" value="vWA-like"/>
    <property type="match status" value="1"/>
</dbReference>
<dbReference type="InterPro" id="IPR036465">
    <property type="entry name" value="vWFA_dom_sf"/>
</dbReference>
<dbReference type="Gene3D" id="3.30.450.20">
    <property type="entry name" value="PAS domain"/>
    <property type="match status" value="1"/>
</dbReference>
<keyword evidence="1" id="KW-0175">Coiled coil</keyword>
<name>I7M1A0_TETTS</name>
<keyword evidence="2" id="KW-0812">Transmembrane</keyword>
<dbReference type="Proteomes" id="UP000009168">
    <property type="component" value="Unassembled WGS sequence"/>
</dbReference>